<dbReference type="InterPro" id="IPR055639">
    <property type="entry name" value="DUF7215"/>
</dbReference>
<dbReference type="Proteomes" id="UP000250856">
    <property type="component" value="Segment"/>
</dbReference>
<sequence>MNLDEFFAFLDYLADPESDPALIMTMEEHLGVTHGDPVA</sequence>
<name>A0A2Z4QBY4_9CAUD</name>
<evidence type="ECO:0000313" key="1">
    <source>
        <dbReference type="EMBL" id="AWY07604.1"/>
    </source>
</evidence>
<evidence type="ECO:0000313" key="2">
    <source>
        <dbReference type="Proteomes" id="UP000250856"/>
    </source>
</evidence>
<accession>A0A2Z4QBY4</accession>
<organism evidence="1 2">
    <name type="scientific">Streptomyces phage Yosif</name>
    <dbReference type="NCBI Taxonomy" id="2201421"/>
    <lineage>
        <taxon>Viruses</taxon>
        <taxon>Duplodnaviria</taxon>
        <taxon>Heunggongvirae</taxon>
        <taxon>Uroviricota</taxon>
        <taxon>Caudoviricetes</taxon>
        <taxon>Arquatrovirinae</taxon>
        <taxon>Yosifvirus</taxon>
        <taxon>Yosifvirus yosif</taxon>
    </lineage>
</organism>
<dbReference type="GeneID" id="64470600"/>
<dbReference type="RefSeq" id="YP_010054682.1">
    <property type="nucleotide sequence ID" value="NC_054656.1"/>
</dbReference>
<dbReference type="EMBL" id="MH248947">
    <property type="protein sequence ID" value="AWY07604.1"/>
    <property type="molecule type" value="Genomic_DNA"/>
</dbReference>
<protein>
    <submittedName>
        <fullName evidence="1">Uncharacterized protein</fullName>
    </submittedName>
</protein>
<keyword evidence="2" id="KW-1185">Reference proteome</keyword>
<dbReference type="KEGG" id="vg:64470600"/>
<reference evidence="2" key="1">
    <citation type="submission" date="2018-04" db="EMBL/GenBank/DDBJ databases">
        <authorList>
            <person name="Go L.Y."/>
            <person name="Mitchell J.A."/>
        </authorList>
    </citation>
    <scope>NUCLEOTIDE SEQUENCE [LARGE SCALE GENOMIC DNA]</scope>
</reference>
<proteinExistence type="predicted"/>
<gene>
    <name evidence="1" type="primary">40</name>
    <name evidence="1" type="ORF">SEA_YOSIF_40</name>
</gene>
<dbReference type="Pfam" id="PF23852">
    <property type="entry name" value="DUF7215"/>
    <property type="match status" value="1"/>
</dbReference>